<dbReference type="PANTHER" id="PTHR33434:SF8">
    <property type="entry name" value="DEGV DOMAIN-CONTAINING PROTEIN SPR1019"/>
    <property type="match status" value="1"/>
</dbReference>
<reference evidence="2" key="2">
    <citation type="journal article" date="2023" name="PLoS ONE">
        <title>Philodulcilactobacillus myokoensis gen. nov., sp. nov., a fructophilic, acidophilic, and agar-phobic lactic acid bacterium isolated from fermented vegetable extracts.</title>
        <authorList>
            <person name="Kouya T."/>
            <person name="Ishiyama Y."/>
            <person name="Ohashi S."/>
            <person name="Kumakubo R."/>
            <person name="Yamazaki T."/>
            <person name="Otaki T."/>
        </authorList>
    </citation>
    <scope>NUCLEOTIDE SEQUENCE</scope>
    <source>
        <strain evidence="2">WR16-4</strain>
    </source>
</reference>
<dbReference type="PROSITE" id="PS51482">
    <property type="entry name" value="DEGV"/>
    <property type="match status" value="1"/>
</dbReference>
<dbReference type="PANTHER" id="PTHR33434">
    <property type="entry name" value="DEGV DOMAIN-CONTAINING PROTEIN DR_1986-RELATED"/>
    <property type="match status" value="1"/>
</dbReference>
<dbReference type="SUPFAM" id="SSF82549">
    <property type="entry name" value="DAK1/DegV-like"/>
    <property type="match status" value="1"/>
</dbReference>
<dbReference type="InterPro" id="IPR003797">
    <property type="entry name" value="DegV"/>
</dbReference>
<dbReference type="Pfam" id="PF02645">
    <property type="entry name" value="DegV"/>
    <property type="match status" value="1"/>
</dbReference>
<keyword evidence="3" id="KW-1185">Reference proteome</keyword>
<evidence type="ECO:0000256" key="1">
    <source>
        <dbReference type="ARBA" id="ARBA00023121"/>
    </source>
</evidence>
<evidence type="ECO:0000313" key="3">
    <source>
        <dbReference type="Proteomes" id="UP001144204"/>
    </source>
</evidence>
<dbReference type="InterPro" id="IPR043168">
    <property type="entry name" value="DegV_C"/>
</dbReference>
<dbReference type="EMBL" id="BRPL01000002">
    <property type="protein sequence ID" value="GLB46546.1"/>
    <property type="molecule type" value="Genomic_DNA"/>
</dbReference>
<keyword evidence="1" id="KW-0446">Lipid-binding</keyword>
<dbReference type="RefSeq" id="WP_286136014.1">
    <property type="nucleotide sequence ID" value="NZ_BRPL01000002.1"/>
</dbReference>
<reference evidence="2" key="1">
    <citation type="submission" date="2022-07" db="EMBL/GenBank/DDBJ databases">
        <authorList>
            <person name="Kouya T."/>
            <person name="Ishiyama Y."/>
        </authorList>
    </citation>
    <scope>NUCLEOTIDE SEQUENCE</scope>
    <source>
        <strain evidence="2">WR16-4</strain>
    </source>
</reference>
<comment type="caution">
    <text evidence="2">The sequence shown here is derived from an EMBL/GenBank/DDBJ whole genome shotgun (WGS) entry which is preliminary data.</text>
</comment>
<dbReference type="InterPro" id="IPR050270">
    <property type="entry name" value="DegV_domain_contain"/>
</dbReference>
<protein>
    <recommendedName>
        <fullName evidence="4">DegV family protein</fullName>
    </recommendedName>
</protein>
<dbReference type="Gene3D" id="3.40.50.10170">
    <property type="match status" value="1"/>
</dbReference>
<dbReference type="GO" id="GO:0008289">
    <property type="term" value="F:lipid binding"/>
    <property type="evidence" value="ECO:0007669"/>
    <property type="project" value="UniProtKB-KW"/>
</dbReference>
<evidence type="ECO:0008006" key="4">
    <source>
        <dbReference type="Google" id="ProtNLM"/>
    </source>
</evidence>
<organism evidence="2 3">
    <name type="scientific">Philodulcilactobacillus myokoensis</name>
    <dbReference type="NCBI Taxonomy" id="2929573"/>
    <lineage>
        <taxon>Bacteria</taxon>
        <taxon>Bacillati</taxon>
        <taxon>Bacillota</taxon>
        <taxon>Bacilli</taxon>
        <taxon>Lactobacillales</taxon>
        <taxon>Lactobacillaceae</taxon>
        <taxon>Philodulcilactobacillus</taxon>
    </lineage>
</organism>
<dbReference type="AlphaFoldDB" id="A0A9W6B0Y5"/>
<sequence>MIQIVTDSSALITKEEQNKLPITVVPLSVTINQHTYHDSIDIDGKGLTKTIAENPKDPFPITSQPSIGAFVETYNRLTKNGDSVLSINMTDLLSGTVHSAEQAAKIADGNVQVINTKYIDQSLGHIVLEVAKKAQKGSSMKELVQLTHDLMQKSVLFIGASTLDNLVRGGRINRAVGLISKLMNLHVIFRLKPDELKLEMKGRGKKTFQRWFDRKFKSEVNGYHFNFLGISYTGSDQFPNELKEQLHNMYPEAEIKVLYTSAIVANHVGPNAFAIMGCYK</sequence>
<dbReference type="Proteomes" id="UP001144204">
    <property type="component" value="Unassembled WGS sequence"/>
</dbReference>
<dbReference type="Gene3D" id="3.30.1180.10">
    <property type="match status" value="1"/>
</dbReference>
<name>A0A9W6B0Y5_9LACO</name>
<proteinExistence type="predicted"/>
<evidence type="ECO:0000313" key="2">
    <source>
        <dbReference type="EMBL" id="GLB46546.1"/>
    </source>
</evidence>
<gene>
    <name evidence="2" type="ORF">WR164_05250</name>
</gene>
<accession>A0A9W6B0Y5</accession>
<dbReference type="NCBIfam" id="TIGR00762">
    <property type="entry name" value="DegV"/>
    <property type="match status" value="1"/>
</dbReference>